<gene>
    <name evidence="2" type="ORF">FCC1311_081152</name>
</gene>
<dbReference type="OrthoDB" id="188756at2759"/>
<evidence type="ECO:0000313" key="3">
    <source>
        <dbReference type="Proteomes" id="UP000241890"/>
    </source>
</evidence>
<keyword evidence="3" id="KW-1185">Reference proteome</keyword>
<dbReference type="Gene3D" id="1.10.238.10">
    <property type="entry name" value="EF-hand"/>
    <property type="match status" value="1"/>
</dbReference>
<name>A0A2R5GLY1_9STRA</name>
<evidence type="ECO:0000256" key="1">
    <source>
        <dbReference type="SAM" id="MobiDB-lite"/>
    </source>
</evidence>
<comment type="caution">
    <text evidence="2">The sequence shown here is derived from an EMBL/GenBank/DDBJ whole genome shotgun (WGS) entry which is preliminary data.</text>
</comment>
<accession>A0A2R5GLY1</accession>
<feature type="compositionally biased region" description="Polar residues" evidence="1">
    <location>
        <begin position="221"/>
        <end position="237"/>
    </location>
</feature>
<protein>
    <submittedName>
        <fullName evidence="2">Uncharacterized protein</fullName>
    </submittedName>
</protein>
<dbReference type="Proteomes" id="UP000241890">
    <property type="component" value="Unassembled WGS sequence"/>
</dbReference>
<proteinExistence type="predicted"/>
<sequence length="413" mass="46331">MLASEPAANERKREQLKSMQIQLPQEGGMEDCKSLASKQDLHFDWDKAHLQLWNTFTHYAIHGDALQPNRLRAYEFTKFARDCGILNDAGNEPAAGSEASLLRVADINVLISAEVGKRSGSSKQTAAQSTKMHGSRRMTFQAFLNVVLKIALRLFPDASSAETALRLFVQSRLWRAQHRDPLRIAFVLQDAEVRKLLMRFESALRPIFHFYASAAEREVDQSSGNGKSCPKSPTGSFRTIAGTGNRMRDELSYQSFIELAKDFGLGASALLSMQSLGEAFLASIDYHAYHDKVPKMLYEEYIEALVRCALTIGRVAHEGATLADKLKHLLLIMWKAMTKRNQVASAVENHFVRTTYAADLLEGVRIFNIRFSELWAADGHRDYLSPLPDEVPDAFDLVQRLRTASAAAHPRLY</sequence>
<feature type="region of interest" description="Disordered" evidence="1">
    <location>
        <begin position="220"/>
        <end position="242"/>
    </location>
</feature>
<organism evidence="2 3">
    <name type="scientific">Hondaea fermentalgiana</name>
    <dbReference type="NCBI Taxonomy" id="2315210"/>
    <lineage>
        <taxon>Eukaryota</taxon>
        <taxon>Sar</taxon>
        <taxon>Stramenopiles</taxon>
        <taxon>Bigyra</taxon>
        <taxon>Labyrinthulomycetes</taxon>
        <taxon>Thraustochytrida</taxon>
        <taxon>Thraustochytriidae</taxon>
        <taxon>Hondaea</taxon>
    </lineage>
</organism>
<dbReference type="EMBL" id="BEYU01000109">
    <property type="protein sequence ID" value="GBG31890.1"/>
    <property type="molecule type" value="Genomic_DNA"/>
</dbReference>
<evidence type="ECO:0000313" key="2">
    <source>
        <dbReference type="EMBL" id="GBG31890.1"/>
    </source>
</evidence>
<dbReference type="InParanoid" id="A0A2R5GLY1"/>
<dbReference type="AlphaFoldDB" id="A0A2R5GLY1"/>
<reference evidence="2 3" key="1">
    <citation type="submission" date="2017-12" db="EMBL/GenBank/DDBJ databases">
        <title>Sequencing, de novo assembly and annotation of complete genome of a new Thraustochytrid species, strain FCC1311.</title>
        <authorList>
            <person name="Sedici K."/>
            <person name="Godart F."/>
            <person name="Aiese Cigliano R."/>
            <person name="Sanseverino W."/>
            <person name="Barakat M."/>
            <person name="Ortet P."/>
            <person name="Marechal E."/>
            <person name="Cagnac O."/>
            <person name="Amato A."/>
        </authorList>
    </citation>
    <scope>NUCLEOTIDE SEQUENCE [LARGE SCALE GENOMIC DNA]</scope>
</reference>